<dbReference type="Proteomes" id="UP000299211">
    <property type="component" value="Unassembled WGS sequence"/>
</dbReference>
<dbReference type="PROSITE" id="PS00063">
    <property type="entry name" value="ALDOKETO_REDUCTASE_3"/>
    <property type="match status" value="1"/>
</dbReference>
<dbReference type="Gene3D" id="3.20.20.100">
    <property type="entry name" value="NADP-dependent oxidoreductase domain"/>
    <property type="match status" value="1"/>
</dbReference>
<dbReference type="InterPro" id="IPR036812">
    <property type="entry name" value="NAD(P)_OxRdtase_dom_sf"/>
</dbReference>
<keyword evidence="2" id="KW-0521">NADP</keyword>
<dbReference type="InterPro" id="IPR023210">
    <property type="entry name" value="NADP_OxRdtase_dom"/>
</dbReference>
<keyword evidence="3" id="KW-0560">Oxidoreductase</keyword>
<sequence length="60" mass="6769">MLRWHIQLGNIVIPKSVTPSRIKENIEVFDFSLDDEDIAAISALNEDRRLGPDPATFDMG</sequence>
<feature type="domain" description="NADP-dependent oxidoreductase" evidence="4">
    <location>
        <begin position="2"/>
        <end position="46"/>
    </location>
</feature>
<dbReference type="Pfam" id="PF00248">
    <property type="entry name" value="Aldo_ket_red"/>
    <property type="match status" value="1"/>
</dbReference>
<dbReference type="SUPFAM" id="SSF51430">
    <property type="entry name" value="NAD(P)-linked oxidoreductase"/>
    <property type="match status" value="1"/>
</dbReference>
<evidence type="ECO:0000313" key="6">
    <source>
        <dbReference type="Proteomes" id="UP000299211"/>
    </source>
</evidence>
<dbReference type="PANTHER" id="PTHR43827">
    <property type="entry name" value="2,5-DIKETO-D-GLUCONIC ACID REDUCTASE"/>
    <property type="match status" value="1"/>
</dbReference>
<organism evidence="5 6">
    <name type="scientific">Streptomyces avermitilis</name>
    <dbReference type="NCBI Taxonomy" id="33903"/>
    <lineage>
        <taxon>Bacteria</taxon>
        <taxon>Bacillati</taxon>
        <taxon>Actinomycetota</taxon>
        <taxon>Actinomycetes</taxon>
        <taxon>Kitasatosporales</taxon>
        <taxon>Streptomycetaceae</taxon>
        <taxon>Streptomyces</taxon>
    </lineage>
</organism>
<evidence type="ECO:0000256" key="1">
    <source>
        <dbReference type="ARBA" id="ARBA00007905"/>
    </source>
</evidence>
<comment type="caution">
    <text evidence="5">The sequence shown here is derived from an EMBL/GenBank/DDBJ whole genome shotgun (WGS) entry which is preliminary data.</text>
</comment>
<dbReference type="EMBL" id="BJHY01000001">
    <property type="protein sequence ID" value="GDY78299.1"/>
    <property type="molecule type" value="Genomic_DNA"/>
</dbReference>
<protein>
    <recommendedName>
        <fullName evidence="4">NADP-dependent oxidoreductase domain-containing protein</fullName>
    </recommendedName>
</protein>
<dbReference type="GO" id="GO:0016616">
    <property type="term" value="F:oxidoreductase activity, acting on the CH-OH group of donors, NAD or NADP as acceptor"/>
    <property type="evidence" value="ECO:0007669"/>
    <property type="project" value="UniProtKB-ARBA"/>
</dbReference>
<name>A0A4D4N482_STRAX</name>
<evidence type="ECO:0000259" key="4">
    <source>
        <dbReference type="Pfam" id="PF00248"/>
    </source>
</evidence>
<dbReference type="InterPro" id="IPR018170">
    <property type="entry name" value="Aldo/ket_reductase_CS"/>
</dbReference>
<reference evidence="5 6" key="1">
    <citation type="submission" date="2019-04" db="EMBL/GenBank/DDBJ databases">
        <title>Draft genome sequences of Streptomyces avermitilis ATCC 31267.</title>
        <authorList>
            <person name="Komaki H."/>
            <person name="Tamura T."/>
            <person name="Hosoyama A."/>
        </authorList>
    </citation>
    <scope>NUCLEOTIDE SEQUENCE [LARGE SCALE GENOMIC DNA]</scope>
    <source>
        <strain evidence="5 6">ATCC 31267</strain>
    </source>
</reference>
<comment type="similarity">
    <text evidence="1">Belongs to the aldo/keto reductase family.</text>
</comment>
<accession>A0A4D4N482</accession>
<dbReference type="InterPro" id="IPR020471">
    <property type="entry name" value="AKR"/>
</dbReference>
<evidence type="ECO:0000256" key="3">
    <source>
        <dbReference type="ARBA" id="ARBA00023002"/>
    </source>
</evidence>
<gene>
    <name evidence="5" type="ORF">SAV31267_077840</name>
</gene>
<evidence type="ECO:0000256" key="2">
    <source>
        <dbReference type="ARBA" id="ARBA00022857"/>
    </source>
</evidence>
<proteinExistence type="inferred from homology"/>
<evidence type="ECO:0000313" key="5">
    <source>
        <dbReference type="EMBL" id="GDY78299.1"/>
    </source>
</evidence>
<dbReference type="PANTHER" id="PTHR43827:SF3">
    <property type="entry name" value="NADP-DEPENDENT OXIDOREDUCTASE DOMAIN-CONTAINING PROTEIN"/>
    <property type="match status" value="1"/>
</dbReference>
<dbReference type="AlphaFoldDB" id="A0A4D4N482"/>